<protein>
    <submittedName>
        <fullName evidence="1">Histidine phosphatase family protein</fullName>
    </submittedName>
</protein>
<sequence>MKNIYIVRHCSADGQMPNAQLTSEGVKQAEELVSFFEHIKIERIISSTYDRALQTIEPLAQARNLPIDKEPRLTERIFSTVAIDDWQEKLKISFQNPDISYEGGESSREAQARIIAVMEDIFAGEDDHIVIVSHGNLIINFLLTINANLHYKDWQALSNPDVFLVTQMTDRISYERLWGK</sequence>
<evidence type="ECO:0000313" key="1">
    <source>
        <dbReference type="EMBL" id="PWI25084.1"/>
    </source>
</evidence>
<dbReference type="SUPFAM" id="SSF53254">
    <property type="entry name" value="Phosphoglycerate mutase-like"/>
    <property type="match status" value="1"/>
</dbReference>
<proteinExistence type="predicted"/>
<comment type="caution">
    <text evidence="1">The sequence shown here is derived from an EMBL/GenBank/DDBJ whole genome shotgun (WGS) entry which is preliminary data.</text>
</comment>
<dbReference type="InterPro" id="IPR050275">
    <property type="entry name" value="PGM_Phosphatase"/>
</dbReference>
<dbReference type="RefSeq" id="WP_109306310.1">
    <property type="nucleotide sequence ID" value="NZ_BJUF01000019.1"/>
</dbReference>
<dbReference type="PANTHER" id="PTHR48100:SF1">
    <property type="entry name" value="HISTIDINE PHOSPHATASE FAMILY PROTEIN-RELATED"/>
    <property type="match status" value="1"/>
</dbReference>
<dbReference type="PANTHER" id="PTHR48100">
    <property type="entry name" value="BROAD-SPECIFICITY PHOSPHATASE YOR283W-RELATED"/>
    <property type="match status" value="1"/>
</dbReference>
<dbReference type="OrthoDB" id="512570at2"/>
<dbReference type="SMART" id="SM00855">
    <property type="entry name" value="PGAM"/>
    <property type="match status" value="1"/>
</dbReference>
<keyword evidence="2" id="KW-1185">Reference proteome</keyword>
<gene>
    <name evidence="1" type="ORF">DEX24_10090</name>
</gene>
<accession>A0A2U3AKP7</accession>
<reference evidence="1 2" key="1">
    <citation type="submission" date="2018-05" db="EMBL/GenBank/DDBJ databases">
        <title>Kurthia sibirica genome sequence.</title>
        <authorList>
            <person name="Maclea K.S."/>
            <person name="Goen A.E."/>
        </authorList>
    </citation>
    <scope>NUCLEOTIDE SEQUENCE [LARGE SCALE GENOMIC DNA]</scope>
    <source>
        <strain evidence="1 2">ATCC 49154</strain>
    </source>
</reference>
<evidence type="ECO:0000313" key="2">
    <source>
        <dbReference type="Proteomes" id="UP000245938"/>
    </source>
</evidence>
<dbReference type="GO" id="GO:0016791">
    <property type="term" value="F:phosphatase activity"/>
    <property type="evidence" value="ECO:0007669"/>
    <property type="project" value="TreeGrafter"/>
</dbReference>
<dbReference type="EMBL" id="QFVR01000012">
    <property type="protein sequence ID" value="PWI25084.1"/>
    <property type="molecule type" value="Genomic_DNA"/>
</dbReference>
<organism evidence="1 2">
    <name type="scientific">Kurthia sibirica</name>
    <dbReference type="NCBI Taxonomy" id="202750"/>
    <lineage>
        <taxon>Bacteria</taxon>
        <taxon>Bacillati</taxon>
        <taxon>Bacillota</taxon>
        <taxon>Bacilli</taxon>
        <taxon>Bacillales</taxon>
        <taxon>Caryophanaceae</taxon>
        <taxon>Kurthia</taxon>
    </lineage>
</organism>
<name>A0A2U3AKP7_9BACL</name>
<dbReference type="InterPro" id="IPR013078">
    <property type="entry name" value="His_Pase_superF_clade-1"/>
</dbReference>
<dbReference type="Pfam" id="PF00300">
    <property type="entry name" value="His_Phos_1"/>
    <property type="match status" value="1"/>
</dbReference>
<dbReference type="InterPro" id="IPR029033">
    <property type="entry name" value="His_PPase_superfam"/>
</dbReference>
<dbReference type="CDD" id="cd07067">
    <property type="entry name" value="HP_PGM_like"/>
    <property type="match status" value="1"/>
</dbReference>
<dbReference type="Proteomes" id="UP000245938">
    <property type="component" value="Unassembled WGS sequence"/>
</dbReference>
<dbReference type="Gene3D" id="3.40.50.1240">
    <property type="entry name" value="Phosphoglycerate mutase-like"/>
    <property type="match status" value="1"/>
</dbReference>
<dbReference type="AlphaFoldDB" id="A0A2U3AKP7"/>
<dbReference type="GO" id="GO:0005737">
    <property type="term" value="C:cytoplasm"/>
    <property type="evidence" value="ECO:0007669"/>
    <property type="project" value="TreeGrafter"/>
</dbReference>